<organism evidence="3 4">
    <name type="scientific">Niastella soli</name>
    <dbReference type="NCBI Taxonomy" id="2821487"/>
    <lineage>
        <taxon>Bacteria</taxon>
        <taxon>Pseudomonadati</taxon>
        <taxon>Bacteroidota</taxon>
        <taxon>Chitinophagia</taxon>
        <taxon>Chitinophagales</taxon>
        <taxon>Chitinophagaceae</taxon>
        <taxon>Niastella</taxon>
    </lineage>
</organism>
<evidence type="ECO:0000259" key="2">
    <source>
        <dbReference type="Pfam" id="PF01833"/>
    </source>
</evidence>
<gene>
    <name evidence="3" type="ORF">J7I42_10145</name>
</gene>
<keyword evidence="1" id="KW-0732">Signal</keyword>
<dbReference type="Gene3D" id="2.60.40.10">
    <property type="entry name" value="Immunoglobulins"/>
    <property type="match status" value="1"/>
</dbReference>
<sequence>MMYFPRHKMLAVILGGLLIFSACKKDSDSGPAVEPLSVAAVKPDDILTIKGQNFDANASGNIVKFGDVIALVVSATETEIKVKVPGTSATGTIYTLTVTAHGKTTEVGVIAIVPLTFYAVKGTFASGAEYKVITINPGDGSESLIASVGERINDVVYLAATNEIVGVNDAGTKLVKVNVTTKKVSSVALPSGATAASNYLVVDKDNNLYCIKYDYTVTNHQTQSLVKIDPVTGNATVIKTFESTDDWYEPVYVAATNEVIGLKNEGKSLFKLNLTTKDTLTVNLPGSATTEYRELIVDDESNLFAYKAHLHGDPTDVAKLVKVNAATGEEKLVKDLPVNGKFHDKIIYVSKLSEFLGIWDQLVVFRLNMWSLTYDFSPNPPTLDNTYTNLTSN</sequence>
<dbReference type="SUPFAM" id="SSF81296">
    <property type="entry name" value="E set domains"/>
    <property type="match status" value="1"/>
</dbReference>
<evidence type="ECO:0000313" key="4">
    <source>
        <dbReference type="Proteomes" id="UP000677244"/>
    </source>
</evidence>
<feature type="signal peptide" evidence="1">
    <location>
        <begin position="1"/>
        <end position="24"/>
    </location>
</feature>
<keyword evidence="4" id="KW-1185">Reference proteome</keyword>
<dbReference type="SUPFAM" id="SSF101898">
    <property type="entry name" value="NHL repeat"/>
    <property type="match status" value="1"/>
</dbReference>
<dbReference type="InterPro" id="IPR014756">
    <property type="entry name" value="Ig_E-set"/>
</dbReference>
<dbReference type="Proteomes" id="UP000677244">
    <property type="component" value="Unassembled WGS sequence"/>
</dbReference>
<feature type="chain" id="PRO_5046936789" evidence="1">
    <location>
        <begin position="25"/>
        <end position="393"/>
    </location>
</feature>
<dbReference type="InterPro" id="IPR013783">
    <property type="entry name" value="Ig-like_fold"/>
</dbReference>
<dbReference type="RefSeq" id="WP_209138663.1">
    <property type="nucleotide sequence ID" value="NZ_JAGHKO010000001.1"/>
</dbReference>
<dbReference type="PROSITE" id="PS51257">
    <property type="entry name" value="PROKAR_LIPOPROTEIN"/>
    <property type="match status" value="1"/>
</dbReference>
<dbReference type="InterPro" id="IPR002909">
    <property type="entry name" value="IPT_dom"/>
</dbReference>
<comment type="caution">
    <text evidence="3">The sequence shown here is derived from an EMBL/GenBank/DDBJ whole genome shotgun (WGS) entry which is preliminary data.</text>
</comment>
<name>A0ABS3YS60_9BACT</name>
<dbReference type="EMBL" id="JAGHKO010000001">
    <property type="protein sequence ID" value="MBO9200623.1"/>
    <property type="molecule type" value="Genomic_DNA"/>
</dbReference>
<proteinExistence type="predicted"/>
<reference evidence="3 4" key="1">
    <citation type="submission" date="2021-03" db="EMBL/GenBank/DDBJ databases">
        <title>Assistant Professor.</title>
        <authorList>
            <person name="Huq M.A."/>
        </authorList>
    </citation>
    <scope>NUCLEOTIDE SEQUENCE [LARGE SCALE GENOMIC DNA]</scope>
    <source>
        <strain evidence="3 4">MAH-29</strain>
    </source>
</reference>
<accession>A0ABS3YS60</accession>
<protein>
    <submittedName>
        <fullName evidence="3">IPT/TIG domain-containing protein</fullName>
    </submittedName>
</protein>
<dbReference type="Pfam" id="PF01833">
    <property type="entry name" value="TIG"/>
    <property type="match status" value="1"/>
</dbReference>
<evidence type="ECO:0000313" key="3">
    <source>
        <dbReference type="EMBL" id="MBO9200623.1"/>
    </source>
</evidence>
<feature type="domain" description="IPT/TIG" evidence="2">
    <location>
        <begin position="44"/>
        <end position="102"/>
    </location>
</feature>
<evidence type="ECO:0000256" key="1">
    <source>
        <dbReference type="SAM" id="SignalP"/>
    </source>
</evidence>